<evidence type="ECO:0000256" key="1">
    <source>
        <dbReference type="SAM" id="MobiDB-lite"/>
    </source>
</evidence>
<gene>
    <name evidence="2" type="ORF">Daura_45605</name>
</gene>
<keyword evidence="3" id="KW-1185">Reference proteome</keyword>
<protein>
    <recommendedName>
        <fullName evidence="4">Pullulanase</fullName>
    </recommendedName>
</protein>
<feature type="region of interest" description="Disordered" evidence="1">
    <location>
        <begin position="125"/>
        <end position="145"/>
    </location>
</feature>
<name>A0A9Q9IC69_9ACTN</name>
<feature type="region of interest" description="Disordered" evidence="1">
    <location>
        <begin position="1"/>
        <end position="62"/>
    </location>
</feature>
<dbReference type="GO" id="GO:0005509">
    <property type="term" value="F:calcium ion binding"/>
    <property type="evidence" value="ECO:0007669"/>
    <property type="project" value="InterPro"/>
</dbReference>
<sequence>MSDFGLRSDGFDFDTGELNPDDYADPHTLFGHDEGHGVAAGLSPAAETTDAGDGAPPSTDELETVGYDSDGDGTTDVLLADENHDGVTDIAMWDTNADGLIDRVAYDQDHDGRIDLIYHDDDFDGETDRVETADGTQEIPGYTSN</sequence>
<organism evidence="2 3">
    <name type="scientific">Dactylosporangium aurantiacum</name>
    <dbReference type="NCBI Taxonomy" id="35754"/>
    <lineage>
        <taxon>Bacteria</taxon>
        <taxon>Bacillati</taxon>
        <taxon>Actinomycetota</taxon>
        <taxon>Actinomycetes</taxon>
        <taxon>Micromonosporales</taxon>
        <taxon>Micromonosporaceae</taxon>
        <taxon>Dactylosporangium</taxon>
    </lineage>
</organism>
<dbReference type="SUPFAM" id="SSF103647">
    <property type="entry name" value="TSP type-3 repeat"/>
    <property type="match status" value="1"/>
</dbReference>
<evidence type="ECO:0008006" key="4">
    <source>
        <dbReference type="Google" id="ProtNLM"/>
    </source>
</evidence>
<accession>A0A9Q9IC69</accession>
<dbReference type="AlphaFoldDB" id="A0A9Q9IC69"/>
<dbReference type="InterPro" id="IPR028974">
    <property type="entry name" value="TSP_type-3_rpt"/>
</dbReference>
<reference evidence="2" key="1">
    <citation type="submission" date="2021-04" db="EMBL/GenBank/DDBJ databases">
        <title>Dactylosporangium aurantiacum NRRL B-8018 full assembly.</title>
        <authorList>
            <person name="Hartkoorn R.C."/>
            <person name="Beaudoing E."/>
            <person name="Hot D."/>
        </authorList>
    </citation>
    <scope>NUCLEOTIDE SEQUENCE</scope>
    <source>
        <strain evidence="2">NRRL B-8018</strain>
    </source>
</reference>
<proteinExistence type="predicted"/>
<dbReference type="KEGG" id="daur:Daura_45605"/>
<feature type="compositionally biased region" description="Acidic residues" evidence="1">
    <location>
        <begin position="11"/>
        <end position="23"/>
    </location>
</feature>
<evidence type="ECO:0000313" key="3">
    <source>
        <dbReference type="Proteomes" id="UP001058003"/>
    </source>
</evidence>
<dbReference type="Proteomes" id="UP001058003">
    <property type="component" value="Chromosome"/>
</dbReference>
<dbReference type="RefSeq" id="WP_052388277.1">
    <property type="nucleotide sequence ID" value="NZ_CP073767.1"/>
</dbReference>
<dbReference type="EMBL" id="CP073767">
    <property type="protein sequence ID" value="UWZ53714.1"/>
    <property type="molecule type" value="Genomic_DNA"/>
</dbReference>
<dbReference type="OrthoDB" id="3371160at2"/>
<evidence type="ECO:0000313" key="2">
    <source>
        <dbReference type="EMBL" id="UWZ53714.1"/>
    </source>
</evidence>